<keyword evidence="3" id="KW-0996">Nickel insertion</keyword>
<dbReference type="HAMAP" id="MF_01384">
    <property type="entry name" value="UreD"/>
    <property type="match status" value="1"/>
</dbReference>
<organism evidence="4 5">
    <name type="scientific">Paenibacillus lignilyticus</name>
    <dbReference type="NCBI Taxonomy" id="1172615"/>
    <lineage>
        <taxon>Bacteria</taxon>
        <taxon>Bacillati</taxon>
        <taxon>Bacillota</taxon>
        <taxon>Bacilli</taxon>
        <taxon>Bacillales</taxon>
        <taxon>Paenibacillaceae</taxon>
        <taxon>Paenibacillus</taxon>
    </lineage>
</organism>
<evidence type="ECO:0000313" key="5">
    <source>
        <dbReference type="Proteomes" id="UP000673394"/>
    </source>
</evidence>
<evidence type="ECO:0000256" key="1">
    <source>
        <dbReference type="ARBA" id="ARBA00007177"/>
    </source>
</evidence>
<accession>A0ABS5CMG3</accession>
<evidence type="ECO:0000313" key="4">
    <source>
        <dbReference type="EMBL" id="MBP3967055.1"/>
    </source>
</evidence>
<dbReference type="InterPro" id="IPR002669">
    <property type="entry name" value="UreD"/>
</dbReference>
<evidence type="ECO:0000256" key="3">
    <source>
        <dbReference type="HAMAP-Rule" id="MF_01384"/>
    </source>
</evidence>
<dbReference type="PANTHER" id="PTHR33643:SF1">
    <property type="entry name" value="UREASE ACCESSORY PROTEIN D"/>
    <property type="match status" value="1"/>
</dbReference>
<sequence length="290" mass="32078">MNMPQHIATTTPNQEGQRVSQLRAVFEKRERGTVLTSKYHTAPIKIAKAFPLDGPLGVIVMDVSPGLLAGDRYEFDWQIKPGAHAYVTNQSFTKVHPSSVLLGGSSIRQSFELGKESVLESMPEPVMLYRDAALDSETLVRLSEGAVWMGAEVLCPGRTLRGELFDYIHLKNKVRVYYEDELIYAQQQNIIPESQQLSAPGCLGKLTHTGVFYAFADRIQAKHAEAVRAALESLPSRGQREVQWGVSLTYKHGLAVMAAGTTAWHIQETLAAVWAVMRKELLGLSPFAIS</sequence>
<comment type="similarity">
    <text evidence="1 3">Belongs to the UreD family.</text>
</comment>
<protein>
    <recommendedName>
        <fullName evidence="3">Urease accessory protein UreD</fullName>
    </recommendedName>
</protein>
<dbReference type="EMBL" id="JAGKSP010000030">
    <property type="protein sequence ID" value="MBP3967055.1"/>
    <property type="molecule type" value="Genomic_DNA"/>
</dbReference>
<comment type="function">
    <text evidence="3">Required for maturation of urease via the functional incorporation of the urease nickel metallocenter.</text>
</comment>
<gene>
    <name evidence="3" type="primary">ureD</name>
    <name evidence="4" type="ORF">I8J30_30690</name>
</gene>
<dbReference type="Proteomes" id="UP000673394">
    <property type="component" value="Unassembled WGS sequence"/>
</dbReference>
<proteinExistence type="inferred from homology"/>
<keyword evidence="2 3" id="KW-0143">Chaperone</keyword>
<name>A0ABS5CMG3_9BACL</name>
<keyword evidence="3" id="KW-0963">Cytoplasm</keyword>
<comment type="subcellular location">
    <subcellularLocation>
        <location evidence="3">Cytoplasm</location>
    </subcellularLocation>
</comment>
<keyword evidence="5" id="KW-1185">Reference proteome</keyword>
<dbReference type="Pfam" id="PF01774">
    <property type="entry name" value="UreD"/>
    <property type="match status" value="1"/>
</dbReference>
<dbReference type="PANTHER" id="PTHR33643">
    <property type="entry name" value="UREASE ACCESSORY PROTEIN D"/>
    <property type="match status" value="1"/>
</dbReference>
<evidence type="ECO:0000256" key="2">
    <source>
        <dbReference type="ARBA" id="ARBA00023186"/>
    </source>
</evidence>
<comment type="subunit">
    <text evidence="3">UreD, UreF and UreG form a complex that acts as a GTP-hydrolysis-dependent molecular chaperone, activating the urease apoprotein by helping to assemble the nickel containing metallocenter of UreC. The UreE protein probably delivers the nickel.</text>
</comment>
<reference evidence="4 5" key="1">
    <citation type="submission" date="2021-04" db="EMBL/GenBank/DDBJ databases">
        <title>Paenibacillus sp. DLE-14 whole genome sequence.</title>
        <authorList>
            <person name="Ham Y.J."/>
        </authorList>
    </citation>
    <scope>NUCLEOTIDE SEQUENCE [LARGE SCALE GENOMIC DNA]</scope>
    <source>
        <strain evidence="4 5">DLE-14</strain>
    </source>
</reference>
<comment type="caution">
    <text evidence="4">The sequence shown here is derived from an EMBL/GenBank/DDBJ whole genome shotgun (WGS) entry which is preliminary data.</text>
</comment>